<proteinExistence type="predicted"/>
<dbReference type="EMBL" id="BAAANY010000014">
    <property type="protein sequence ID" value="GAA1686896.1"/>
    <property type="molecule type" value="Genomic_DNA"/>
</dbReference>
<accession>A0ABN2HF22</accession>
<evidence type="ECO:0000256" key="2">
    <source>
        <dbReference type="ARBA" id="ARBA00012438"/>
    </source>
</evidence>
<evidence type="ECO:0000259" key="11">
    <source>
        <dbReference type="Pfam" id="PF07730"/>
    </source>
</evidence>
<dbReference type="Gene3D" id="1.20.5.1930">
    <property type="match status" value="1"/>
</dbReference>
<dbReference type="Proteomes" id="UP001500618">
    <property type="component" value="Unassembled WGS sequence"/>
</dbReference>
<evidence type="ECO:0000256" key="10">
    <source>
        <dbReference type="SAM" id="Phobius"/>
    </source>
</evidence>
<evidence type="ECO:0000256" key="9">
    <source>
        <dbReference type="SAM" id="Coils"/>
    </source>
</evidence>
<reference evidence="12 13" key="1">
    <citation type="journal article" date="2019" name="Int. J. Syst. Evol. Microbiol.">
        <title>The Global Catalogue of Microorganisms (GCM) 10K type strain sequencing project: providing services to taxonomists for standard genome sequencing and annotation.</title>
        <authorList>
            <consortium name="The Broad Institute Genomics Platform"/>
            <consortium name="The Broad Institute Genome Sequencing Center for Infectious Disease"/>
            <person name="Wu L."/>
            <person name="Ma J."/>
        </authorList>
    </citation>
    <scope>NUCLEOTIDE SEQUENCE [LARGE SCALE GENOMIC DNA]</scope>
    <source>
        <strain evidence="12 13">JCM 14718</strain>
    </source>
</reference>
<comment type="catalytic activity">
    <reaction evidence="1">
        <text>ATP + protein L-histidine = ADP + protein N-phospho-L-histidine.</text>
        <dbReference type="EC" id="2.7.13.3"/>
    </reaction>
</comment>
<keyword evidence="10" id="KW-0472">Membrane</keyword>
<keyword evidence="7" id="KW-0067">ATP-binding</keyword>
<evidence type="ECO:0000313" key="12">
    <source>
        <dbReference type="EMBL" id="GAA1686896.1"/>
    </source>
</evidence>
<dbReference type="PANTHER" id="PTHR24421">
    <property type="entry name" value="NITRATE/NITRITE SENSOR PROTEIN NARX-RELATED"/>
    <property type="match status" value="1"/>
</dbReference>
<sequence>MTAPGSTVESMAAQASTRPAWLRLPTWQSRSDARWEIGLATGLLLVGVLVMVVGLLPWDGRLTSPWQWIAVGLQVPASLVLLWRRRYPVTVSSILLLVVLLAVIANPSGATFSVPLQIDAWLPLAASMTANTVIHFGERSRRGRYVWGLLAVITLVAARPWDLSLSVLYGGVSLAAVPALLGAYLAARARLLREATDRAERAERDRALAAGQARAQERMRLAADLHDVVTHRISLMVLQAGAVRMSTVDPTIRSAAEDLRTVGCEALEELRDMIGVLRIDHEEAT</sequence>
<protein>
    <recommendedName>
        <fullName evidence="2">histidine kinase</fullName>
        <ecNumber evidence="2">2.7.13.3</ecNumber>
    </recommendedName>
</protein>
<keyword evidence="13" id="KW-1185">Reference proteome</keyword>
<feature type="transmembrane region" description="Helical" evidence="10">
    <location>
        <begin position="94"/>
        <end position="114"/>
    </location>
</feature>
<keyword evidence="5" id="KW-0547">Nucleotide-binding</keyword>
<keyword evidence="10" id="KW-1133">Transmembrane helix</keyword>
<evidence type="ECO:0000313" key="13">
    <source>
        <dbReference type="Proteomes" id="UP001500618"/>
    </source>
</evidence>
<feature type="domain" description="Signal transduction histidine kinase subgroup 3 dimerisation and phosphoacceptor" evidence="11">
    <location>
        <begin position="217"/>
        <end position="278"/>
    </location>
</feature>
<dbReference type="PANTHER" id="PTHR24421:SF10">
    <property type="entry name" value="NITRATE_NITRITE SENSOR PROTEIN NARQ"/>
    <property type="match status" value="1"/>
</dbReference>
<feature type="coiled-coil region" evidence="9">
    <location>
        <begin position="185"/>
        <end position="212"/>
    </location>
</feature>
<name>A0ABN2HF22_9ACTN</name>
<organism evidence="12 13">
    <name type="scientific">Fodinicola feengrottensis</name>
    <dbReference type="NCBI Taxonomy" id="435914"/>
    <lineage>
        <taxon>Bacteria</taxon>
        <taxon>Bacillati</taxon>
        <taxon>Actinomycetota</taxon>
        <taxon>Actinomycetes</taxon>
        <taxon>Mycobacteriales</taxon>
        <taxon>Fodinicola</taxon>
    </lineage>
</organism>
<evidence type="ECO:0000256" key="1">
    <source>
        <dbReference type="ARBA" id="ARBA00000085"/>
    </source>
</evidence>
<gene>
    <name evidence="12" type="ORF">GCM10009765_40520</name>
</gene>
<feature type="transmembrane region" description="Helical" evidence="10">
    <location>
        <begin position="167"/>
        <end position="187"/>
    </location>
</feature>
<evidence type="ECO:0000256" key="5">
    <source>
        <dbReference type="ARBA" id="ARBA00022741"/>
    </source>
</evidence>
<evidence type="ECO:0000256" key="3">
    <source>
        <dbReference type="ARBA" id="ARBA00022553"/>
    </source>
</evidence>
<dbReference type="Pfam" id="PF07730">
    <property type="entry name" value="HisKA_3"/>
    <property type="match status" value="1"/>
</dbReference>
<keyword evidence="8" id="KW-0902">Two-component regulatory system</keyword>
<evidence type="ECO:0000256" key="8">
    <source>
        <dbReference type="ARBA" id="ARBA00023012"/>
    </source>
</evidence>
<keyword evidence="9" id="KW-0175">Coiled coil</keyword>
<evidence type="ECO:0000256" key="7">
    <source>
        <dbReference type="ARBA" id="ARBA00022840"/>
    </source>
</evidence>
<evidence type="ECO:0000256" key="6">
    <source>
        <dbReference type="ARBA" id="ARBA00022777"/>
    </source>
</evidence>
<dbReference type="EC" id="2.7.13.3" evidence="2"/>
<feature type="transmembrane region" description="Helical" evidence="10">
    <location>
        <begin position="37"/>
        <end position="58"/>
    </location>
</feature>
<dbReference type="InterPro" id="IPR050482">
    <property type="entry name" value="Sensor_HK_TwoCompSys"/>
</dbReference>
<feature type="transmembrane region" description="Helical" evidence="10">
    <location>
        <begin position="144"/>
        <end position="161"/>
    </location>
</feature>
<keyword evidence="6" id="KW-0418">Kinase</keyword>
<keyword evidence="4" id="KW-0808">Transferase</keyword>
<evidence type="ECO:0000256" key="4">
    <source>
        <dbReference type="ARBA" id="ARBA00022679"/>
    </source>
</evidence>
<comment type="caution">
    <text evidence="12">The sequence shown here is derived from an EMBL/GenBank/DDBJ whole genome shotgun (WGS) entry which is preliminary data.</text>
</comment>
<feature type="transmembrane region" description="Helical" evidence="10">
    <location>
        <begin position="120"/>
        <end position="137"/>
    </location>
</feature>
<dbReference type="InterPro" id="IPR011712">
    <property type="entry name" value="Sig_transdc_His_kin_sub3_dim/P"/>
</dbReference>
<keyword evidence="10" id="KW-0812">Transmembrane</keyword>
<keyword evidence="3" id="KW-0597">Phosphoprotein</keyword>
<feature type="transmembrane region" description="Helical" evidence="10">
    <location>
        <begin position="64"/>
        <end position="82"/>
    </location>
</feature>